<dbReference type="Pfam" id="PF00168">
    <property type="entry name" value="C2"/>
    <property type="match status" value="1"/>
</dbReference>
<dbReference type="SMART" id="SM00239">
    <property type="entry name" value="C2"/>
    <property type="match status" value="1"/>
</dbReference>
<evidence type="ECO:0000259" key="5">
    <source>
        <dbReference type="PROSITE" id="PS50004"/>
    </source>
</evidence>
<feature type="region of interest" description="Disordered" evidence="4">
    <location>
        <begin position="1"/>
        <end position="49"/>
    </location>
</feature>
<dbReference type="AlphaFoldDB" id="A0A6A4TP06"/>
<accession>A0A6A4TP06</accession>
<dbReference type="InterPro" id="IPR006608">
    <property type="entry name" value="CC2D1A/B_DM14"/>
</dbReference>
<feature type="compositionally biased region" description="Pro residues" evidence="4">
    <location>
        <begin position="250"/>
        <end position="267"/>
    </location>
</feature>
<feature type="compositionally biased region" description="Basic and acidic residues" evidence="4">
    <location>
        <begin position="542"/>
        <end position="552"/>
    </location>
</feature>
<feature type="region of interest" description="Disordered" evidence="4">
    <location>
        <begin position="389"/>
        <end position="465"/>
    </location>
</feature>
<dbReference type="PANTHER" id="PTHR13076:SF5">
    <property type="entry name" value="COILED-COIL AND C2 DOMAIN-CONTAINING PROTEIN 1B"/>
    <property type="match status" value="1"/>
</dbReference>
<dbReference type="PROSITE" id="PS50004">
    <property type="entry name" value="C2"/>
    <property type="match status" value="1"/>
</dbReference>
<gene>
    <name evidence="6" type="ORF">F2P81_000212</name>
</gene>
<feature type="compositionally biased region" description="Basic and acidic residues" evidence="4">
    <location>
        <begin position="436"/>
        <end position="448"/>
    </location>
</feature>
<dbReference type="SMART" id="SM00685">
    <property type="entry name" value="DM14"/>
    <property type="match status" value="4"/>
</dbReference>
<dbReference type="CDD" id="cd08690">
    <property type="entry name" value="C2_Freud-1"/>
    <property type="match status" value="1"/>
</dbReference>
<dbReference type="PANTHER" id="PTHR13076">
    <property type="entry name" value="COILED-COIL AND C2 DOMAIN-CONTAINING PROTEIN 1-LIKE"/>
    <property type="match status" value="1"/>
</dbReference>
<evidence type="ECO:0000256" key="3">
    <source>
        <dbReference type="ARBA" id="ARBA00068693"/>
    </source>
</evidence>
<dbReference type="EMBL" id="VEVO01000001">
    <property type="protein sequence ID" value="KAF0046579.1"/>
    <property type="molecule type" value="Genomic_DNA"/>
</dbReference>
<feature type="compositionally biased region" description="Low complexity" evidence="4">
    <location>
        <begin position="297"/>
        <end position="319"/>
    </location>
</feature>
<dbReference type="FunFam" id="2.60.40.150:FF:000104">
    <property type="entry name" value="coiled-coil and C2 domain-containing protein 1B"/>
    <property type="match status" value="1"/>
</dbReference>
<feature type="region of interest" description="Disordered" evidence="4">
    <location>
        <begin position="524"/>
        <end position="552"/>
    </location>
</feature>
<sequence length="952" mass="103624">MSNVTNASQGVFRILSPRGGSSNNNNNNNNNMFGKKKRAPQPRGKGAAAAKQMGLFVDLGPEEMMMGMEEENLDDSDLEAELATITGDKAAATGRARQKGKSPLPMEDIARMADECMRDVDEDDDDDNVEDDEDLMAELQEVVGDGESEDVATVSSTSPPPQQEEVKVSSAAPGSLQHTLEERAAMYTAALQNAKSAGETSKARRFERGLKTLEMMLAAVKKGRPVNEAEIPPPVSTGAPSAASSAAPRPAAPKRPAPPVPPRPEPTPSAQQEESEAATLPPAVPKIVTPTSKEEQSSTTSTTTTTTTPLLSSAPSPEEQAQKPAFPPQLSQTEVNEVTKKMLLERQREYKMAALRAKKQGDVEQAKLHFKESKRFDAVIESLEKGQAVDLSGLPPSRGQASGGNSAPVKELPLGQNSAVAQPDAAAAPAPAAPRDVLDALEQRRAKYAEASAQAKASGDDRKARMHDRIAKQYQSAIRAHKAGKAVDFDELPVPPGFPPIPGQKATGAEQGFVAALEAADKLASTDPAEVPDEEEVDEEKEEKPAVPEEPKKLTLDVSTAAAQQLEFLEGRKRQYLKAALQAKQKNDLEQAKNFLRSAKGLDATIETARSGKTVDISALPSPPGDEEDDFILVHHSDVQISEKAEQVYTQLAKILKEQYEKCMTHSKQFTHLGNVSETTKFEKMADSCKQSLEVLKLAQSRGLAPPKHHFEERSFHTVRIFPELSSTDMVVVVVKGMNLPAPSGIQANDLDAYVKVDFPYPSSEQPQKHKTTVIKNTNSPDYNQSFTLSINRNHRGFRRVVTSKGLKLELLHKGGFLRNDKSIGTALVKLDKLETQSEIREIVEVMDGRKPTGGRIEVKVRLREPLSGQDMQTSTERWLVIDQSQVCTCCETRAPSHGRSARLRSEERQTVGSRRIRRRFPLAAASARLPKELGVELDLNPAARPYIVNII</sequence>
<feature type="region of interest" description="Disordered" evidence="4">
    <location>
        <begin position="142"/>
        <end position="178"/>
    </location>
</feature>
<feature type="compositionally biased region" description="Low complexity" evidence="4">
    <location>
        <begin position="236"/>
        <end position="249"/>
    </location>
</feature>
<evidence type="ECO:0000256" key="4">
    <source>
        <dbReference type="SAM" id="MobiDB-lite"/>
    </source>
</evidence>
<dbReference type="InterPro" id="IPR035892">
    <property type="entry name" value="C2_domain_sf"/>
</dbReference>
<proteinExistence type="inferred from homology"/>
<comment type="caution">
    <text evidence="6">The sequence shown here is derived from an EMBL/GenBank/DDBJ whole genome shotgun (WGS) entry which is preliminary data.</text>
</comment>
<dbReference type="Pfam" id="PF21528">
    <property type="entry name" value="CC2D1A-B_DM14"/>
    <property type="match status" value="4"/>
</dbReference>
<keyword evidence="2" id="KW-0175">Coiled coil</keyword>
<feature type="domain" description="C2" evidence="5">
    <location>
        <begin position="711"/>
        <end position="844"/>
    </location>
</feature>
<evidence type="ECO:0000313" key="7">
    <source>
        <dbReference type="Proteomes" id="UP000438429"/>
    </source>
</evidence>
<dbReference type="GO" id="GO:0001227">
    <property type="term" value="F:DNA-binding transcription repressor activity, RNA polymerase II-specific"/>
    <property type="evidence" value="ECO:0007669"/>
    <property type="project" value="InterPro"/>
</dbReference>
<dbReference type="InterPro" id="IPR037772">
    <property type="entry name" value="C2_Freud"/>
</dbReference>
<comment type="similarity">
    <text evidence="1">Belongs to the CC2D1 family.</text>
</comment>
<dbReference type="InterPro" id="IPR039725">
    <property type="entry name" value="CC2D1A/B"/>
</dbReference>
<feature type="compositionally biased region" description="Acidic residues" evidence="4">
    <location>
        <begin position="530"/>
        <end position="541"/>
    </location>
</feature>
<dbReference type="Gene3D" id="2.60.40.150">
    <property type="entry name" value="C2 domain"/>
    <property type="match status" value="1"/>
</dbReference>
<organism evidence="6 7">
    <name type="scientific">Scophthalmus maximus</name>
    <name type="common">Turbot</name>
    <name type="synonym">Psetta maxima</name>
    <dbReference type="NCBI Taxonomy" id="52904"/>
    <lineage>
        <taxon>Eukaryota</taxon>
        <taxon>Metazoa</taxon>
        <taxon>Chordata</taxon>
        <taxon>Craniata</taxon>
        <taxon>Vertebrata</taxon>
        <taxon>Euteleostomi</taxon>
        <taxon>Actinopterygii</taxon>
        <taxon>Neopterygii</taxon>
        <taxon>Teleostei</taxon>
        <taxon>Neoteleostei</taxon>
        <taxon>Acanthomorphata</taxon>
        <taxon>Carangaria</taxon>
        <taxon>Pleuronectiformes</taxon>
        <taxon>Pleuronectoidei</taxon>
        <taxon>Scophthalmidae</taxon>
        <taxon>Scophthalmus</taxon>
    </lineage>
</organism>
<protein>
    <recommendedName>
        <fullName evidence="3">Coiled-coil and C2 domain-containing protein 1B</fullName>
    </recommendedName>
</protein>
<feature type="compositionally biased region" description="Low complexity" evidence="4">
    <location>
        <begin position="419"/>
        <end position="434"/>
    </location>
</feature>
<feature type="region of interest" description="Disordered" evidence="4">
    <location>
        <begin position="222"/>
        <end position="339"/>
    </location>
</feature>
<dbReference type="Proteomes" id="UP000438429">
    <property type="component" value="Unassembled WGS sequence"/>
</dbReference>
<dbReference type="SUPFAM" id="SSF49562">
    <property type="entry name" value="C2 domain (Calcium/lipid-binding domain, CaLB)"/>
    <property type="match status" value="1"/>
</dbReference>
<evidence type="ECO:0000256" key="2">
    <source>
        <dbReference type="ARBA" id="ARBA00023054"/>
    </source>
</evidence>
<evidence type="ECO:0000313" key="6">
    <source>
        <dbReference type="EMBL" id="KAF0046579.1"/>
    </source>
</evidence>
<dbReference type="InterPro" id="IPR000008">
    <property type="entry name" value="C2_dom"/>
</dbReference>
<evidence type="ECO:0000256" key="1">
    <source>
        <dbReference type="ARBA" id="ARBA00010672"/>
    </source>
</evidence>
<reference evidence="6 7" key="1">
    <citation type="submission" date="2019-06" db="EMBL/GenBank/DDBJ databases">
        <title>Draft genomes of female and male turbot (Scophthalmus maximus).</title>
        <authorList>
            <person name="Xu H."/>
            <person name="Xu X.-W."/>
            <person name="Shao C."/>
            <person name="Chen S."/>
        </authorList>
    </citation>
    <scope>NUCLEOTIDE SEQUENCE [LARGE SCALE GENOMIC DNA]</scope>
    <source>
        <strain evidence="6">Ysfricsl-2016a</strain>
        <tissue evidence="6">Blood</tissue>
    </source>
</reference>
<name>A0A6A4TP06_SCOMX</name>